<feature type="region of interest" description="Disordered" evidence="1">
    <location>
        <begin position="762"/>
        <end position="807"/>
    </location>
</feature>
<feature type="compositionally biased region" description="Basic residues" evidence="1">
    <location>
        <begin position="784"/>
        <end position="798"/>
    </location>
</feature>
<evidence type="ECO:0000256" key="1">
    <source>
        <dbReference type="SAM" id="MobiDB-lite"/>
    </source>
</evidence>
<keyword evidence="4" id="KW-1185">Reference proteome</keyword>
<proteinExistence type="predicted"/>
<evidence type="ECO:0000313" key="4">
    <source>
        <dbReference type="Proteomes" id="UP001233172"/>
    </source>
</evidence>
<protein>
    <submittedName>
        <fullName evidence="3">Uncharacterized protein</fullName>
    </submittedName>
</protein>
<feature type="compositionally biased region" description="Low complexity" evidence="1">
    <location>
        <begin position="664"/>
        <end position="675"/>
    </location>
</feature>
<gene>
    <name evidence="3" type="ORF">Bpfe_011032</name>
</gene>
<feature type="region of interest" description="Disordered" evidence="1">
    <location>
        <begin position="649"/>
        <end position="710"/>
    </location>
</feature>
<feature type="compositionally biased region" description="Polar residues" evidence="1">
    <location>
        <begin position="689"/>
        <end position="710"/>
    </location>
</feature>
<dbReference type="Proteomes" id="UP001233172">
    <property type="component" value="Unassembled WGS sequence"/>
</dbReference>
<feature type="region of interest" description="Disordered" evidence="1">
    <location>
        <begin position="388"/>
        <end position="427"/>
    </location>
</feature>
<reference evidence="3" key="2">
    <citation type="submission" date="2023-04" db="EMBL/GenBank/DDBJ databases">
        <authorList>
            <person name="Bu L."/>
            <person name="Lu L."/>
            <person name="Laidemitt M.R."/>
            <person name="Zhang S.M."/>
            <person name="Mutuku M."/>
            <person name="Mkoji G."/>
            <person name="Steinauer M."/>
            <person name="Loker E.S."/>
        </authorList>
    </citation>
    <scope>NUCLEOTIDE SEQUENCE</scope>
    <source>
        <strain evidence="3">KasaAsao</strain>
        <tissue evidence="3">Whole Snail</tissue>
    </source>
</reference>
<feature type="compositionally biased region" description="Basic and acidic residues" evidence="1">
    <location>
        <begin position="11"/>
        <end position="21"/>
    </location>
</feature>
<feature type="compositionally biased region" description="Low complexity" evidence="1">
    <location>
        <begin position="59"/>
        <end position="81"/>
    </location>
</feature>
<dbReference type="AlphaFoldDB" id="A0AAD8FDM6"/>
<feature type="compositionally biased region" description="Polar residues" evidence="1">
    <location>
        <begin position="388"/>
        <end position="399"/>
    </location>
</feature>
<keyword evidence="2" id="KW-0812">Transmembrane</keyword>
<dbReference type="EMBL" id="JASAOG010000041">
    <property type="protein sequence ID" value="KAK0059571.1"/>
    <property type="molecule type" value="Genomic_DNA"/>
</dbReference>
<evidence type="ECO:0000256" key="2">
    <source>
        <dbReference type="SAM" id="Phobius"/>
    </source>
</evidence>
<reference evidence="3" key="1">
    <citation type="journal article" date="2023" name="PLoS Negl. Trop. Dis.">
        <title>A genome sequence for Biomphalaria pfeifferi, the major vector snail for the human-infecting parasite Schistosoma mansoni.</title>
        <authorList>
            <person name="Bu L."/>
            <person name="Lu L."/>
            <person name="Laidemitt M.R."/>
            <person name="Zhang S.M."/>
            <person name="Mutuku M."/>
            <person name="Mkoji G."/>
            <person name="Steinauer M."/>
            <person name="Loker E.S."/>
        </authorList>
    </citation>
    <scope>NUCLEOTIDE SEQUENCE</scope>
    <source>
        <strain evidence="3">KasaAsao</strain>
    </source>
</reference>
<evidence type="ECO:0000313" key="3">
    <source>
        <dbReference type="EMBL" id="KAK0059571.1"/>
    </source>
</evidence>
<feature type="compositionally biased region" description="Low complexity" evidence="1">
    <location>
        <begin position="762"/>
        <end position="775"/>
    </location>
</feature>
<name>A0AAD8FDM6_BIOPF</name>
<keyword evidence="2" id="KW-1133">Transmembrane helix</keyword>
<organism evidence="3 4">
    <name type="scientific">Biomphalaria pfeifferi</name>
    <name type="common">Bloodfluke planorb</name>
    <name type="synonym">Freshwater snail</name>
    <dbReference type="NCBI Taxonomy" id="112525"/>
    <lineage>
        <taxon>Eukaryota</taxon>
        <taxon>Metazoa</taxon>
        <taxon>Spiralia</taxon>
        <taxon>Lophotrochozoa</taxon>
        <taxon>Mollusca</taxon>
        <taxon>Gastropoda</taxon>
        <taxon>Heterobranchia</taxon>
        <taxon>Euthyneura</taxon>
        <taxon>Panpulmonata</taxon>
        <taxon>Hygrophila</taxon>
        <taxon>Lymnaeoidea</taxon>
        <taxon>Planorbidae</taxon>
        <taxon>Biomphalaria</taxon>
    </lineage>
</organism>
<sequence>MQRSSSPDDSQSDHHEHEEGTKVMLFQTYIPKQYVPSNSSFVAGFRPINGTPSSAPDVTYSTSSEDNSNSSDLNINSSSTTQDYEQLSREFYRSYDPSIGLHTAAVLGGILVWLVIYVIYRTKVRKCVIRLFKKKCGVEDEEADSKKLSDSEEKDSSSLISPNMVRPFINPSIVIESSPPESSPQTPGTYDQFKQHGIYESYSPYPLQRNNDDGYIFQFPYTGHHGHNQYELYHQQFCQEAADLQQQQLLQKLPKSEIDIPSATAQWVQNMPLVARSHQDFAGLLLAMQSRCYLAMNKPCSCPLVCPRSPQPQPLLDFPSAWNNSLPVLSNSLSSQLLSAYETVTNNNKGHKDIKDIINERRKQMGKHKMKGLTSGHRDHIEYTKLEQQTLSPENSDPNQKLELVHNGDSSEAKVKKKNSKTPPNLTIMIPDSKESIGLISHISQTRSPIPIPVTPTVMIQNSHPSCRRHTGCDSSSSVTSSSSTDYLSNGPRHRTIPSSHLLSPQCENRSRRRSNTSQFSWSKEDVQNFGEKNDLRRSGSFSPHPYHWQQCSFKKSGCDGHRGVEKGRSAKGHYGSCTDSDLISVVSNYTAPVSNAPRVNHKRTLSDYNKYYADHMGAVHSQGHSPQHKRSISADITYLMSQQREQISPTYSNGSNKNSLGTSSYSHSPSPHLLQVPDPNNLRPLSPDTRSPGNCQGLTVNNEQQTSNRQYVRSDTNISYFCECPGQAGDENQIARRHSTYIPPVTGEVSLSSCADNSVRATSSFGSASSHNSSHYTHPQAASHHHRHPCQHHGPHQHPHDQERHHSTGMLAHDCCVAQSSLYSQTCPLGVQSNLNRSYSAAIMETKL</sequence>
<comment type="caution">
    <text evidence="3">The sequence shown here is derived from an EMBL/GenBank/DDBJ whole genome shotgun (WGS) entry which is preliminary data.</text>
</comment>
<feature type="compositionally biased region" description="Basic and acidic residues" evidence="1">
    <location>
        <begin position="144"/>
        <end position="156"/>
    </location>
</feature>
<keyword evidence="2" id="KW-0472">Membrane</keyword>
<feature type="compositionally biased region" description="Low complexity" evidence="1">
    <location>
        <begin position="475"/>
        <end position="485"/>
    </location>
</feature>
<feature type="region of interest" description="Disordered" evidence="1">
    <location>
        <begin position="462"/>
        <end position="526"/>
    </location>
</feature>
<accession>A0AAD8FDM6</accession>
<feature type="transmembrane region" description="Helical" evidence="2">
    <location>
        <begin position="99"/>
        <end position="120"/>
    </location>
</feature>
<feature type="region of interest" description="Disordered" evidence="1">
    <location>
        <begin position="142"/>
        <end position="161"/>
    </location>
</feature>
<feature type="region of interest" description="Disordered" evidence="1">
    <location>
        <begin position="1"/>
        <end position="22"/>
    </location>
</feature>
<feature type="compositionally biased region" description="Basic and acidic residues" evidence="1">
    <location>
        <begin position="403"/>
        <end position="414"/>
    </location>
</feature>
<feature type="compositionally biased region" description="Polar residues" evidence="1">
    <location>
        <begin position="497"/>
        <end position="508"/>
    </location>
</feature>
<feature type="compositionally biased region" description="Polar residues" evidence="1">
    <location>
        <begin position="649"/>
        <end position="663"/>
    </location>
</feature>
<feature type="region of interest" description="Disordered" evidence="1">
    <location>
        <begin position="53"/>
        <end position="81"/>
    </location>
</feature>